<reference evidence="1 2" key="1">
    <citation type="journal article" date="2022" name="G3 (Bethesda)">
        <title>Evaluating Illumina-, Nanopore-, and PacBio-based genome assembly strategies with the bald notothen, Trematomus borchgrevinki.</title>
        <authorList>
            <person name="Rayamajhi N."/>
            <person name="Cheng C.C."/>
            <person name="Catchen J.M."/>
        </authorList>
    </citation>
    <scope>NUCLEOTIDE SEQUENCE [LARGE SCALE GENOMIC DNA]</scope>
    <source>
        <strain evidence="1">AGRC-2024</strain>
    </source>
</reference>
<evidence type="ECO:0000313" key="2">
    <source>
        <dbReference type="Proteomes" id="UP001619887"/>
    </source>
</evidence>
<dbReference type="EMBL" id="JBIYXZ010002071">
    <property type="protein sequence ID" value="KAL3063189.1"/>
    <property type="molecule type" value="Genomic_DNA"/>
</dbReference>
<comment type="caution">
    <text evidence="1">The sequence shown here is derived from an EMBL/GenBank/DDBJ whole genome shotgun (WGS) entry which is preliminary data.</text>
</comment>
<reference evidence="1 2" key="2">
    <citation type="journal article" date="2024" name="G3 (Bethesda)">
        <title>The genome of the cryopelagic Antarctic bald notothen, Trematomus borchgrevinki.</title>
        <authorList>
            <person name="Rayamajhi N."/>
            <person name="Rivera-Colon A.G."/>
            <person name="Minhas B.F."/>
            <person name="Cheng C.C."/>
            <person name="Catchen J.M."/>
        </authorList>
    </citation>
    <scope>NUCLEOTIDE SEQUENCE [LARGE SCALE GENOMIC DNA]</scope>
    <source>
        <strain evidence="1">AGRC-2024</strain>
    </source>
</reference>
<name>A0ABD2H9L3_PAGBO</name>
<sequence>MDLFNCCTSSTQC</sequence>
<accession>A0ABD2H9L3</accession>
<keyword evidence="2" id="KW-1185">Reference proteome</keyword>
<proteinExistence type="predicted"/>
<evidence type="ECO:0000313" key="1">
    <source>
        <dbReference type="EMBL" id="KAL3063189.1"/>
    </source>
</evidence>
<organism evidence="1 2">
    <name type="scientific">Pagothenia borchgrevinki</name>
    <name type="common">Bald rockcod</name>
    <name type="synonym">Trematomus borchgrevinki</name>
    <dbReference type="NCBI Taxonomy" id="8213"/>
    <lineage>
        <taxon>Eukaryota</taxon>
        <taxon>Metazoa</taxon>
        <taxon>Chordata</taxon>
        <taxon>Craniata</taxon>
        <taxon>Vertebrata</taxon>
        <taxon>Euteleostomi</taxon>
        <taxon>Actinopterygii</taxon>
        <taxon>Neopterygii</taxon>
        <taxon>Teleostei</taxon>
        <taxon>Neoteleostei</taxon>
        <taxon>Acanthomorphata</taxon>
        <taxon>Eupercaria</taxon>
        <taxon>Perciformes</taxon>
        <taxon>Notothenioidei</taxon>
        <taxon>Nototheniidae</taxon>
        <taxon>Pagothenia</taxon>
    </lineage>
</organism>
<dbReference type="Proteomes" id="UP001619887">
    <property type="component" value="Unassembled WGS sequence"/>
</dbReference>
<gene>
    <name evidence="1" type="ORF">OYC64_002884</name>
</gene>
<protein>
    <submittedName>
        <fullName evidence="1">Uncharacterized protein</fullName>
    </submittedName>
</protein>